<organism evidence="2 3">
    <name type="scientific">Rhodobium gokarnense</name>
    <dbReference type="NCBI Taxonomy" id="364296"/>
    <lineage>
        <taxon>Bacteria</taxon>
        <taxon>Pseudomonadati</taxon>
        <taxon>Pseudomonadota</taxon>
        <taxon>Alphaproteobacteria</taxon>
        <taxon>Hyphomicrobiales</taxon>
        <taxon>Rhodobiaceae</taxon>
        <taxon>Rhodobium</taxon>
    </lineage>
</organism>
<proteinExistence type="predicted"/>
<feature type="transmembrane region" description="Helical" evidence="1">
    <location>
        <begin position="12"/>
        <end position="36"/>
    </location>
</feature>
<dbReference type="EMBL" id="JAOQNS010000014">
    <property type="protein sequence ID" value="MCW2309710.1"/>
    <property type="molecule type" value="Genomic_DNA"/>
</dbReference>
<keyword evidence="1" id="KW-0472">Membrane</keyword>
<evidence type="ECO:0000313" key="3">
    <source>
        <dbReference type="Proteomes" id="UP001209755"/>
    </source>
</evidence>
<keyword evidence="1" id="KW-1133">Transmembrane helix</keyword>
<name>A0ABT3HH68_9HYPH</name>
<dbReference type="RefSeq" id="WP_264603288.1">
    <property type="nucleotide sequence ID" value="NZ_JAOQNS010000014.1"/>
</dbReference>
<dbReference type="Proteomes" id="UP001209755">
    <property type="component" value="Unassembled WGS sequence"/>
</dbReference>
<reference evidence="3" key="1">
    <citation type="submission" date="2023-07" db="EMBL/GenBank/DDBJ databases">
        <title>Genome sequencing of Purple Non-Sulfur Bacteria from various extreme environments.</title>
        <authorList>
            <person name="Mayer M."/>
        </authorList>
    </citation>
    <scope>NUCLEOTIDE SEQUENCE [LARGE SCALE GENOMIC DNA]</scope>
    <source>
        <strain evidence="3">DSM 17935</strain>
    </source>
</reference>
<keyword evidence="1" id="KW-0812">Transmembrane</keyword>
<comment type="caution">
    <text evidence="2">The sequence shown here is derived from an EMBL/GenBank/DDBJ whole genome shotgun (WGS) entry which is preliminary data.</text>
</comment>
<accession>A0ABT3HH68</accession>
<keyword evidence="3" id="KW-1185">Reference proteome</keyword>
<evidence type="ECO:0000256" key="1">
    <source>
        <dbReference type="SAM" id="Phobius"/>
    </source>
</evidence>
<gene>
    <name evidence="2" type="ORF">M2319_004069</name>
</gene>
<sequence>MLDALHAVFSSFWAFMGALALVGAVGFFGAAFMAVVTAMALKRRSDPDHAGG</sequence>
<evidence type="ECO:0000313" key="2">
    <source>
        <dbReference type="EMBL" id="MCW2309710.1"/>
    </source>
</evidence>
<protein>
    <submittedName>
        <fullName evidence="2">Uncharacterized protein</fullName>
    </submittedName>
</protein>